<evidence type="ECO:0000313" key="1">
    <source>
        <dbReference type="EMBL" id="KAH6641879.1"/>
    </source>
</evidence>
<comment type="caution">
    <text evidence="1">The sequence shown here is derived from an EMBL/GenBank/DDBJ whole genome shotgun (WGS) entry which is preliminary data.</text>
</comment>
<protein>
    <submittedName>
        <fullName evidence="1">Uncharacterized protein</fullName>
    </submittedName>
</protein>
<dbReference type="EMBL" id="JAGIZQ010000002">
    <property type="protein sequence ID" value="KAH6641879.1"/>
    <property type="molecule type" value="Genomic_DNA"/>
</dbReference>
<evidence type="ECO:0000313" key="2">
    <source>
        <dbReference type="Proteomes" id="UP000724584"/>
    </source>
</evidence>
<dbReference type="Proteomes" id="UP000724584">
    <property type="component" value="Unassembled WGS sequence"/>
</dbReference>
<proteinExistence type="predicted"/>
<name>A0ACB7PLL9_9PEZI</name>
<organism evidence="1 2">
    <name type="scientific">Chaetomium tenue</name>
    <dbReference type="NCBI Taxonomy" id="1854479"/>
    <lineage>
        <taxon>Eukaryota</taxon>
        <taxon>Fungi</taxon>
        <taxon>Dikarya</taxon>
        <taxon>Ascomycota</taxon>
        <taxon>Pezizomycotina</taxon>
        <taxon>Sordariomycetes</taxon>
        <taxon>Sordariomycetidae</taxon>
        <taxon>Sordariales</taxon>
        <taxon>Chaetomiaceae</taxon>
        <taxon>Chaetomium</taxon>
    </lineage>
</organism>
<sequence length="455" mass="52794">MKDGPTPMLFNDVHFSHCEAVSPVPCFPAWPLFSRLPVELRLHIWTLHLQRHRMIELDIFPADDDPHCYTDRNDLGRLVSGRRYTFSVRGRGRSFAPPFSLLLQVNREARMVALNFYHIHLPFPGRQYKEQILYINADYDVVYVRPRQRRSRDHPQGCADLLVDFLHDARAYDNKGQGVAHLALGEAYPYQLFERATGLSQPRVHLTPETLHPVATASFSDILRSQLRSLFFVIGFRFDTRGMGSTPATNWRFHFAQTFPLHRRGNPVGRFHWFGADPRPGLELDLLQVPFNSDPRGLLEGWRRLESAFGITQEHRIAQEKQPNGFRLYICPTHRWPSYSVLMASGITTFGGPEDGEEQEVWSRDELAKHLEFEDEDWLRDRVQLTRIFRGPTILPKYAYNYPEARKTLELMEKLPCTAVGMWLFPADAFKEFTCPEFFSFNVAGVRPGLFLFEV</sequence>
<keyword evidence="2" id="KW-1185">Reference proteome</keyword>
<gene>
    <name evidence="1" type="ORF">F5144DRAFT_482231</name>
</gene>
<reference evidence="1 2" key="1">
    <citation type="journal article" date="2021" name="Nat. Commun.">
        <title>Genetic determinants of endophytism in the Arabidopsis root mycobiome.</title>
        <authorList>
            <person name="Mesny F."/>
            <person name="Miyauchi S."/>
            <person name="Thiergart T."/>
            <person name="Pickel B."/>
            <person name="Atanasova L."/>
            <person name="Karlsson M."/>
            <person name="Huettel B."/>
            <person name="Barry K.W."/>
            <person name="Haridas S."/>
            <person name="Chen C."/>
            <person name="Bauer D."/>
            <person name="Andreopoulos W."/>
            <person name="Pangilinan J."/>
            <person name="LaButti K."/>
            <person name="Riley R."/>
            <person name="Lipzen A."/>
            <person name="Clum A."/>
            <person name="Drula E."/>
            <person name="Henrissat B."/>
            <person name="Kohler A."/>
            <person name="Grigoriev I.V."/>
            <person name="Martin F.M."/>
            <person name="Hacquard S."/>
        </authorList>
    </citation>
    <scope>NUCLEOTIDE SEQUENCE [LARGE SCALE GENOMIC DNA]</scope>
    <source>
        <strain evidence="1 2">MPI-SDFR-AT-0079</strain>
    </source>
</reference>
<accession>A0ACB7PLL9</accession>